<evidence type="ECO:0000313" key="2">
    <source>
        <dbReference type="Proteomes" id="UP000275676"/>
    </source>
</evidence>
<evidence type="ECO:0000313" key="1">
    <source>
        <dbReference type="EMBL" id="VEA76723.1"/>
    </source>
</evidence>
<sequence length="173" mass="20105">MFNYGARPVIYGLDQHNNARCSQGRNGERILDESVLPLIEQYRYVTYVPGKIDWSHEREWRWPYRGDIKSFLNHIEEYGIPEDIESTPGFDFKSSKIKGVGIIVPLAEDIPTVAHDILTLIDRGVIGRDTFRFIIAIDNLQSWSQISEPDNLLSYINDNTFEFEAFFNYLNPK</sequence>
<accession>A0A3S4HF12</accession>
<gene>
    <name evidence="1" type="primary">SBOV18101_2</name>
    <name evidence="1" type="ORF">NCTC10047_02618</name>
</gene>
<proteinExistence type="predicted"/>
<organism evidence="1 2">
    <name type="scientific">Salmonella enterica subsp. arizonae</name>
    <dbReference type="NCBI Taxonomy" id="59203"/>
    <lineage>
        <taxon>Bacteria</taxon>
        <taxon>Pseudomonadati</taxon>
        <taxon>Pseudomonadota</taxon>
        <taxon>Gammaproteobacteria</taxon>
        <taxon>Enterobacterales</taxon>
        <taxon>Enterobacteriaceae</taxon>
        <taxon>Salmonella</taxon>
    </lineage>
</organism>
<protein>
    <submittedName>
        <fullName evidence="1">Putative cytoplasmic protein</fullName>
    </submittedName>
</protein>
<dbReference type="EMBL" id="LR134156">
    <property type="protein sequence ID" value="VEA76723.1"/>
    <property type="molecule type" value="Genomic_DNA"/>
</dbReference>
<dbReference type="Proteomes" id="UP000275676">
    <property type="component" value="Chromosome"/>
</dbReference>
<name>A0A3S4HF12_SALER</name>
<dbReference type="AlphaFoldDB" id="A0A3S4HF12"/>
<reference evidence="1 2" key="1">
    <citation type="submission" date="2018-12" db="EMBL/GenBank/DDBJ databases">
        <authorList>
            <consortium name="Pathogen Informatics"/>
        </authorList>
    </citation>
    <scope>NUCLEOTIDE SEQUENCE [LARGE SCALE GENOMIC DNA]</scope>
    <source>
        <strain evidence="1 2">NCTC10047</strain>
    </source>
</reference>